<dbReference type="Pfam" id="PF07683">
    <property type="entry name" value="CobW_C"/>
    <property type="match status" value="1"/>
</dbReference>
<protein>
    <recommendedName>
        <fullName evidence="2">CobW C-terminal domain-containing protein</fullName>
    </recommendedName>
</protein>
<dbReference type="AlphaFoldDB" id="A0A8J4EIL2"/>
<gene>
    <name evidence="3" type="ORF">NUM_06260</name>
</gene>
<dbReference type="PANTHER" id="PTHR43603">
    <property type="entry name" value="COBW DOMAIN-CONTAINING PROTEIN DDB_G0274527"/>
    <property type="match status" value="1"/>
</dbReference>
<organism evidence="3 4">
    <name type="scientific">Actinocatenispora comari</name>
    <dbReference type="NCBI Taxonomy" id="2807577"/>
    <lineage>
        <taxon>Bacteria</taxon>
        <taxon>Bacillati</taxon>
        <taxon>Actinomycetota</taxon>
        <taxon>Actinomycetes</taxon>
        <taxon>Micromonosporales</taxon>
        <taxon>Micromonosporaceae</taxon>
        <taxon>Actinocatenispora</taxon>
    </lineage>
</organism>
<evidence type="ECO:0000259" key="2">
    <source>
        <dbReference type="SMART" id="SM00833"/>
    </source>
</evidence>
<comment type="caution">
    <text evidence="3">The sequence shown here is derived from an EMBL/GenBank/DDBJ whole genome shotgun (WGS) entry which is preliminary data.</text>
</comment>
<accession>A0A8J4EIL2</accession>
<proteinExistence type="predicted"/>
<feature type="compositionally biased region" description="Basic and acidic residues" evidence="1">
    <location>
        <begin position="307"/>
        <end position="319"/>
    </location>
</feature>
<evidence type="ECO:0000256" key="1">
    <source>
        <dbReference type="SAM" id="MobiDB-lite"/>
    </source>
</evidence>
<feature type="domain" description="CobW C-terminal" evidence="2">
    <location>
        <begin position="166"/>
        <end position="282"/>
    </location>
</feature>
<dbReference type="Proteomes" id="UP000614996">
    <property type="component" value="Unassembled WGS sequence"/>
</dbReference>
<evidence type="ECO:0000313" key="3">
    <source>
        <dbReference type="EMBL" id="GIL25371.1"/>
    </source>
</evidence>
<dbReference type="SUPFAM" id="SSF90002">
    <property type="entry name" value="Hypothetical protein YjiA, C-terminal domain"/>
    <property type="match status" value="1"/>
</dbReference>
<keyword evidence="4" id="KW-1185">Reference proteome</keyword>
<feature type="region of interest" description="Disordered" evidence="1">
    <location>
        <begin position="299"/>
        <end position="319"/>
    </location>
</feature>
<dbReference type="SMART" id="SM00833">
    <property type="entry name" value="CobW_C"/>
    <property type="match status" value="1"/>
</dbReference>
<dbReference type="InterPro" id="IPR011629">
    <property type="entry name" value="CobW-like_C"/>
</dbReference>
<name>A0A8J4EIL2_9ACTN</name>
<dbReference type="InterPro" id="IPR051927">
    <property type="entry name" value="Zn_Chap_cDPG_Synth"/>
</dbReference>
<reference evidence="4" key="1">
    <citation type="journal article" date="2021" name="Int. J. Syst. Evol. Microbiol.">
        <title>Actinocatenispora comari sp. nov., an endophytic actinomycete isolated from aerial parts of Comarum salesowianum.</title>
        <authorList>
            <person name="Oyunbileg N."/>
            <person name="Iizaka Y."/>
            <person name="Hamada M."/>
            <person name="Davaapurev B.O."/>
            <person name="Fukumoto A."/>
            <person name="Tsetseg B."/>
            <person name="Kato F."/>
            <person name="Tamura T."/>
            <person name="Batkhuu J."/>
            <person name="Anzai Y."/>
        </authorList>
    </citation>
    <scope>NUCLEOTIDE SEQUENCE [LARGE SCALE GENOMIC DNA]</scope>
    <source>
        <strain evidence="4">NUM-2625</strain>
    </source>
</reference>
<sequence length="319" mass="34350">MLVVPPSVEPDTVVAAAEYCLIDGAPLTDQVQIESVVTVVDADTILADTSTMEALDQRGRAAAGQDGRGVAETVIRQMEGADTILVHAVGVDRYRIAEATALSERLAPWARVLVAGPDAPGPTARLPLHGRLRGRIRYSPDVPEAVARGLAGFEVGECAHQPDCGVVSTLFHARRPFHPARLHAALPSLSGSALRVRGHSWISTQPDLVIGWDGAGGSLTLGTLDRWLAAVPDEQWPKAGPQRQVAATLEWDPYFGDRSTRLAFIGFELDTVQLHEQLQSCLLSDDELADGQERWSRLPDPFGDSFTAHEDPPVVDTRA</sequence>
<dbReference type="EMBL" id="BOPO01000006">
    <property type="protein sequence ID" value="GIL25371.1"/>
    <property type="molecule type" value="Genomic_DNA"/>
</dbReference>
<evidence type="ECO:0000313" key="4">
    <source>
        <dbReference type="Proteomes" id="UP000614996"/>
    </source>
</evidence>
<dbReference type="PANTHER" id="PTHR43603:SF1">
    <property type="entry name" value="ZINC-REGULATED GTPASE METALLOPROTEIN ACTIVATOR 1"/>
    <property type="match status" value="1"/>
</dbReference>